<accession>A0A084WUV2</accession>
<reference evidence="2 4" key="1">
    <citation type="journal article" date="2014" name="BMC Genomics">
        <title>Genome sequence of Anopheles sinensis provides insight into genetics basis of mosquito competence for malaria parasites.</title>
        <authorList>
            <person name="Zhou D."/>
            <person name="Zhang D."/>
            <person name="Ding G."/>
            <person name="Shi L."/>
            <person name="Hou Q."/>
            <person name="Ye Y."/>
            <person name="Xu Y."/>
            <person name="Zhou H."/>
            <person name="Xiong C."/>
            <person name="Li S."/>
            <person name="Yu J."/>
            <person name="Hong S."/>
            <person name="Yu X."/>
            <person name="Zou P."/>
            <person name="Chen C."/>
            <person name="Chang X."/>
            <person name="Wang W."/>
            <person name="Lv Y."/>
            <person name="Sun Y."/>
            <person name="Ma L."/>
            <person name="Shen B."/>
            <person name="Zhu C."/>
        </authorList>
    </citation>
    <scope>NUCLEOTIDE SEQUENCE [LARGE SCALE GENOMIC DNA]</scope>
</reference>
<sequence>MLTLVDPEPEPTPIPLGHRPVADGHDVKRGEIVLVVVVLSKNGSFDQKNGTRKSERLARSCCRSRAVEGRFQLGLFGS</sequence>
<gene>
    <name evidence="2" type="ORF">ZHAS_00022249</name>
</gene>
<dbReference type="AlphaFoldDB" id="A0A084WUV2"/>
<proteinExistence type="predicted"/>
<dbReference type="VEuPathDB" id="VectorBase:ASIC022249"/>
<keyword evidence="4" id="KW-1185">Reference proteome</keyword>
<dbReference type="EnsemblMetazoa" id="ASIC022249-RA">
    <property type="protein sequence ID" value="ASIC022249-PA"/>
    <property type="gene ID" value="ASIC022249"/>
</dbReference>
<dbReference type="EMBL" id="KE525423">
    <property type="protein sequence ID" value="KFB53996.1"/>
    <property type="molecule type" value="Genomic_DNA"/>
</dbReference>
<evidence type="ECO:0000313" key="4">
    <source>
        <dbReference type="Proteomes" id="UP000030765"/>
    </source>
</evidence>
<dbReference type="EMBL" id="ATLV01027150">
    <property type="status" value="NOT_ANNOTATED_CDS"/>
    <property type="molecule type" value="Genomic_DNA"/>
</dbReference>
<reference evidence="3" key="2">
    <citation type="submission" date="2020-05" db="UniProtKB">
        <authorList>
            <consortium name="EnsemblMetazoa"/>
        </authorList>
    </citation>
    <scope>IDENTIFICATION</scope>
</reference>
<protein>
    <submittedName>
        <fullName evidence="2 3">Octaprenyl diphosphate synthase</fullName>
    </submittedName>
</protein>
<organism evidence="2">
    <name type="scientific">Anopheles sinensis</name>
    <name type="common">Mosquito</name>
    <dbReference type="NCBI Taxonomy" id="74873"/>
    <lineage>
        <taxon>Eukaryota</taxon>
        <taxon>Metazoa</taxon>
        <taxon>Ecdysozoa</taxon>
        <taxon>Arthropoda</taxon>
        <taxon>Hexapoda</taxon>
        <taxon>Insecta</taxon>
        <taxon>Pterygota</taxon>
        <taxon>Neoptera</taxon>
        <taxon>Endopterygota</taxon>
        <taxon>Diptera</taxon>
        <taxon>Nematocera</taxon>
        <taxon>Culicoidea</taxon>
        <taxon>Culicidae</taxon>
        <taxon>Anophelinae</taxon>
        <taxon>Anopheles</taxon>
    </lineage>
</organism>
<evidence type="ECO:0000256" key="1">
    <source>
        <dbReference type="SAM" id="MobiDB-lite"/>
    </source>
</evidence>
<dbReference type="Proteomes" id="UP000030765">
    <property type="component" value="Unassembled WGS sequence"/>
</dbReference>
<evidence type="ECO:0000313" key="3">
    <source>
        <dbReference type="EnsemblMetazoa" id="ASIC022249-PA"/>
    </source>
</evidence>
<evidence type="ECO:0000313" key="2">
    <source>
        <dbReference type="EMBL" id="KFB53996.1"/>
    </source>
</evidence>
<feature type="region of interest" description="Disordered" evidence="1">
    <location>
        <begin position="1"/>
        <end position="22"/>
    </location>
</feature>
<name>A0A084WUV2_ANOSI</name>